<dbReference type="KEGG" id="rsq:Rsph17025_4202"/>
<geneLocation type="plasmid" evidence="1">
    <name>pRSPA02</name>
</geneLocation>
<keyword evidence="1" id="KW-0614">Plasmid</keyword>
<proteinExistence type="predicted"/>
<sequence>MIMEYKPPSAATRETRSTGLRPFGGWALEVACRLEEQSGIRLVAPLFAASDLRRAAAFLALAAWHLPGSRHQNLFHDLTPAEFANWLLREDPTEIAEVLDRTWRDPGKLALLGGEPLSCPTDYWPPSVDRDD</sequence>
<dbReference type="AlphaFoldDB" id="A4X088"/>
<name>A4X088_CERS5</name>
<gene>
    <name evidence="1" type="ordered locus">Rsph17025_4202</name>
</gene>
<dbReference type="BioCyc" id="RSPH349102:G1G8M-4336-MONOMER"/>
<organism evidence="1">
    <name type="scientific">Cereibacter sphaeroides (strain ATCC 17025 / ATH 2.4.3)</name>
    <name type="common">Rhodobacter sphaeroides</name>
    <dbReference type="NCBI Taxonomy" id="349102"/>
    <lineage>
        <taxon>Bacteria</taxon>
        <taxon>Pseudomonadati</taxon>
        <taxon>Pseudomonadota</taxon>
        <taxon>Alphaproteobacteria</taxon>
        <taxon>Rhodobacterales</taxon>
        <taxon>Paracoccaceae</taxon>
        <taxon>Cereibacter</taxon>
    </lineage>
</organism>
<reference evidence="1" key="1">
    <citation type="submission" date="2007-04" db="EMBL/GenBank/DDBJ databases">
        <title>Complete sequence of plasmid pRSPA02 of Rhodobacter sphaeroides ATCC 17025.</title>
        <authorList>
            <consortium name="US DOE Joint Genome Institute"/>
            <person name="Copeland A."/>
            <person name="Lucas S."/>
            <person name="Lapidus A."/>
            <person name="Barry K."/>
            <person name="Detter J.C."/>
            <person name="Glavina del Rio T."/>
            <person name="Hammon N."/>
            <person name="Israni S."/>
            <person name="Dalin E."/>
            <person name="Tice H."/>
            <person name="Pitluck S."/>
            <person name="Chertkov O."/>
            <person name="Brettin T."/>
            <person name="Bruce D."/>
            <person name="Han C."/>
            <person name="Schmutz J."/>
            <person name="Larimer F."/>
            <person name="Land M."/>
            <person name="Hauser L."/>
            <person name="Kyrpides N."/>
            <person name="Kim E."/>
            <person name="Richardson P."/>
            <person name="Mackenzie C."/>
            <person name="Choudhary M."/>
            <person name="Donohue T.J."/>
            <person name="Kaplan S."/>
        </authorList>
    </citation>
    <scope>NUCLEOTIDE SEQUENCE [LARGE SCALE GENOMIC DNA]</scope>
    <source>
        <strain evidence="1">ATCC 17025</strain>
        <plasmid evidence="1">pRSPA02</plasmid>
    </source>
</reference>
<accession>A4X088</accession>
<evidence type="ECO:0000313" key="1">
    <source>
        <dbReference type="EMBL" id="ABP73052.1"/>
    </source>
</evidence>
<protein>
    <submittedName>
        <fullName evidence="1">Uncharacterized protein</fullName>
    </submittedName>
</protein>
<dbReference type="HOGENOM" id="CLU_1936501_0_0_5"/>
<dbReference type="EMBL" id="CP000663">
    <property type="protein sequence ID" value="ABP73052.1"/>
    <property type="molecule type" value="Genomic_DNA"/>
</dbReference>